<name>F6HW73_VITVI</name>
<dbReference type="PaxDb" id="29760-VIT_17s0119g00290.t01"/>
<sequence>MPVSANSPVPPPLLSSFHTVNCAQIVEAATRELDDEISGFLMTAPMDNQLDIVINKVP</sequence>
<dbReference type="EMBL" id="FN596263">
    <property type="protein sequence ID" value="CCB58937.1"/>
    <property type="molecule type" value="Genomic_DNA"/>
</dbReference>
<evidence type="ECO:0000313" key="2">
    <source>
        <dbReference type="Proteomes" id="UP000009183"/>
    </source>
</evidence>
<keyword evidence="2" id="KW-1185">Reference proteome</keyword>
<dbReference type="AlphaFoldDB" id="F6HW73"/>
<accession>F6HW73</accession>
<dbReference type="InParanoid" id="F6HW73"/>
<gene>
    <name evidence="1" type="ordered locus">VIT_17s0119g00290</name>
</gene>
<dbReference type="Proteomes" id="UP000009183">
    <property type="component" value="Chromosome 17"/>
</dbReference>
<protein>
    <submittedName>
        <fullName evidence="1">Uncharacterized protein</fullName>
    </submittedName>
</protein>
<organism evidence="1 2">
    <name type="scientific">Vitis vinifera</name>
    <name type="common">Grape</name>
    <dbReference type="NCBI Taxonomy" id="29760"/>
    <lineage>
        <taxon>Eukaryota</taxon>
        <taxon>Viridiplantae</taxon>
        <taxon>Streptophyta</taxon>
        <taxon>Embryophyta</taxon>
        <taxon>Tracheophyta</taxon>
        <taxon>Spermatophyta</taxon>
        <taxon>Magnoliopsida</taxon>
        <taxon>eudicotyledons</taxon>
        <taxon>Gunneridae</taxon>
        <taxon>Pentapetalae</taxon>
        <taxon>rosids</taxon>
        <taxon>Vitales</taxon>
        <taxon>Vitaceae</taxon>
        <taxon>Viteae</taxon>
        <taxon>Vitis</taxon>
    </lineage>
</organism>
<dbReference type="HOGENOM" id="CLU_2982984_0_0_1"/>
<reference evidence="2" key="1">
    <citation type="journal article" date="2007" name="Nature">
        <title>The grapevine genome sequence suggests ancestral hexaploidization in major angiosperm phyla.</title>
        <authorList>
            <consortium name="The French-Italian Public Consortium for Grapevine Genome Characterization."/>
            <person name="Jaillon O."/>
            <person name="Aury J.-M."/>
            <person name="Noel B."/>
            <person name="Policriti A."/>
            <person name="Clepet C."/>
            <person name="Casagrande A."/>
            <person name="Choisne N."/>
            <person name="Aubourg S."/>
            <person name="Vitulo N."/>
            <person name="Jubin C."/>
            <person name="Vezzi A."/>
            <person name="Legeai F."/>
            <person name="Hugueney P."/>
            <person name="Dasilva C."/>
            <person name="Horner D."/>
            <person name="Mica E."/>
            <person name="Jublot D."/>
            <person name="Poulain J."/>
            <person name="Bruyere C."/>
            <person name="Billault A."/>
            <person name="Segurens B."/>
            <person name="Gouyvenoux M."/>
            <person name="Ugarte E."/>
            <person name="Cattonaro F."/>
            <person name="Anthouard V."/>
            <person name="Vico V."/>
            <person name="Del Fabbro C."/>
            <person name="Alaux M."/>
            <person name="Di Gaspero G."/>
            <person name="Dumas V."/>
            <person name="Felice N."/>
            <person name="Paillard S."/>
            <person name="Juman I."/>
            <person name="Moroldo M."/>
            <person name="Scalabrin S."/>
            <person name="Canaguier A."/>
            <person name="Le Clainche I."/>
            <person name="Malacrida G."/>
            <person name="Durand E."/>
            <person name="Pesole G."/>
            <person name="Laucou V."/>
            <person name="Chatelet P."/>
            <person name="Merdinoglu D."/>
            <person name="Delledonne M."/>
            <person name="Pezzotti M."/>
            <person name="Lecharny A."/>
            <person name="Scarpelli C."/>
            <person name="Artiguenave F."/>
            <person name="Pe M.E."/>
            <person name="Valle G."/>
            <person name="Morgante M."/>
            <person name="Caboche M."/>
            <person name="Adam-Blondon A.-F."/>
            <person name="Weissenbach J."/>
            <person name="Quetier F."/>
            <person name="Wincker P."/>
        </authorList>
    </citation>
    <scope>NUCLEOTIDE SEQUENCE [LARGE SCALE GENOMIC DNA]</scope>
    <source>
        <strain evidence="2">cv. Pinot noir / PN40024</strain>
    </source>
</reference>
<evidence type="ECO:0000313" key="1">
    <source>
        <dbReference type="EMBL" id="CCB58937.1"/>
    </source>
</evidence>
<proteinExistence type="predicted"/>